<feature type="coiled-coil region" evidence="1">
    <location>
        <begin position="48"/>
        <end position="107"/>
    </location>
</feature>
<feature type="transmembrane region" description="Helical" evidence="2">
    <location>
        <begin position="461"/>
        <end position="481"/>
    </location>
</feature>
<organism evidence="3 4">
    <name type="scientific">Spiroplasma eriocheiris</name>
    <dbReference type="NCBI Taxonomy" id="315358"/>
    <lineage>
        <taxon>Bacteria</taxon>
        <taxon>Bacillati</taxon>
        <taxon>Mycoplasmatota</taxon>
        <taxon>Mollicutes</taxon>
        <taxon>Entomoplasmatales</taxon>
        <taxon>Spiroplasmataceae</taxon>
        <taxon>Spiroplasma</taxon>
    </lineage>
</organism>
<evidence type="ECO:0000256" key="2">
    <source>
        <dbReference type="SAM" id="Phobius"/>
    </source>
</evidence>
<evidence type="ECO:0000313" key="3">
    <source>
        <dbReference type="EMBL" id="AKM54101.1"/>
    </source>
</evidence>
<feature type="transmembrane region" description="Helical" evidence="2">
    <location>
        <begin position="359"/>
        <end position="380"/>
    </location>
</feature>
<keyword evidence="2" id="KW-0472">Membrane</keyword>
<keyword evidence="4" id="KW-1185">Reference proteome</keyword>
<dbReference type="EMBL" id="CP011856">
    <property type="protein sequence ID" value="AKM54101.1"/>
    <property type="molecule type" value="Genomic_DNA"/>
</dbReference>
<dbReference type="PATRIC" id="fig|743698.3.peg.526"/>
<keyword evidence="2" id="KW-1133">Transmembrane helix</keyword>
<evidence type="ECO:0000256" key="1">
    <source>
        <dbReference type="SAM" id="Coils"/>
    </source>
</evidence>
<dbReference type="AlphaFoldDB" id="A0A0H3XJR0"/>
<dbReference type="InterPro" id="IPR025456">
    <property type="entry name" value="DUF4310"/>
</dbReference>
<dbReference type="RefSeq" id="WP_201773601.1">
    <property type="nucleotide sequence ID" value="NZ_CP011856.1"/>
</dbReference>
<feature type="coiled-coil region" evidence="1">
    <location>
        <begin position="226"/>
        <end position="253"/>
    </location>
</feature>
<reference evidence="4" key="2">
    <citation type="submission" date="2015-06" db="EMBL/GenBank/DDBJ databases">
        <title>Complete genome sequence of Spiroplasma eriocheiris TDA-040725-5 (DSM 21848).</title>
        <authorList>
            <person name="Lo W.-S."/>
            <person name="Kuo C.-H."/>
        </authorList>
    </citation>
    <scope>NUCLEOTIDE SEQUENCE [LARGE SCALE GENOMIC DNA]</scope>
    <source>
        <strain evidence="4">TDA-040725-5</strain>
    </source>
</reference>
<dbReference type="Pfam" id="PF14187">
    <property type="entry name" value="DUF4310"/>
    <property type="match status" value="1"/>
</dbReference>
<dbReference type="Proteomes" id="UP000035661">
    <property type="component" value="Chromosome"/>
</dbReference>
<keyword evidence="2" id="KW-0812">Transmembrane</keyword>
<feature type="transmembrane region" description="Helical" evidence="2">
    <location>
        <begin position="400"/>
        <end position="418"/>
    </location>
</feature>
<name>A0A0H3XJR0_9MOLU</name>
<proteinExistence type="predicted"/>
<sequence length="559" mass="62849">MMRDLNNSNKLQPIIKKTDKIKKQLLIYEAQITAHQNKLQDEKDFNKRLVIRNAIKSLKKNIRQLKAKTLSEAEILKTEYEFQQENVLNAQKNLEKVTKHYQKINAKWSQAETLVKDAKGYIKDYKQNYSEIKSKKKIIHQYKILCRKNEKLKLLINNLTAKETILTEKQAEVIFEQETFLTEHVNVIKNEYDELLNNPEVLNSEVSKELLVTKLQEIDKINNKKIVQYNTIIKKYQSQIEKITNRKVNLQLTLDHNLTIITTLESENTIVGQKLSQYAESKKVLLNNVKLKWEFKKTKVYYHKVEHQFQKANDKLEWLAQKINLLANVAGQNLESINSKESNFLRGFNRIERILLKDWFFIIITMMLSAGVVLSTYLFVQKGIGALNEIFVVAMLKNGLVTGDYTAAMGFAVGFLIARILEGPLVGILDVGGSILTGVGIGVPAVFLASNKLAFVMHNPFLALLLGAVIGMIIGVVIILIRILKPKEAKGLGTDIMIGAGNATGKFLGPLVIFSAATFNPLAGIGAGIGAGIFMWIKKPLVGGAILGAMILGMIPAFS</sequence>
<gene>
    <name evidence="3" type="ORF">SERIO_v1c05270</name>
</gene>
<accession>A0A0H3XJR0</accession>
<dbReference type="STRING" id="315358.SERIO_v1c05270"/>
<reference evidence="3 4" key="1">
    <citation type="journal article" date="2015" name="Genome Biol. Evol.">
        <title>Found and Lost: The Fates of Horizontally Acquired Genes in Arthropod-Symbiotic Spiroplasma.</title>
        <authorList>
            <person name="Lo W.S."/>
            <person name="Gasparich G.E."/>
            <person name="Kuo C.H."/>
        </authorList>
    </citation>
    <scope>NUCLEOTIDE SEQUENCE [LARGE SCALE GENOMIC DNA]</scope>
    <source>
        <strain evidence="4">TDA-040725-5</strain>
    </source>
</reference>
<protein>
    <submittedName>
        <fullName evidence="3">Membrane protein</fullName>
    </submittedName>
</protein>
<feature type="transmembrane region" description="Helical" evidence="2">
    <location>
        <begin position="507"/>
        <end position="535"/>
    </location>
</feature>
<evidence type="ECO:0000313" key="4">
    <source>
        <dbReference type="Proteomes" id="UP000035661"/>
    </source>
</evidence>
<feature type="transmembrane region" description="Helical" evidence="2">
    <location>
        <begin position="541"/>
        <end position="558"/>
    </location>
</feature>
<keyword evidence="1" id="KW-0175">Coiled coil</keyword>
<feature type="transmembrane region" description="Helical" evidence="2">
    <location>
        <begin position="425"/>
        <end position="449"/>
    </location>
</feature>
<dbReference type="KEGG" id="seri:SERIO_v1c05270"/>